<protein>
    <submittedName>
        <fullName evidence="1">Uncharacterized protein</fullName>
    </submittedName>
</protein>
<evidence type="ECO:0000313" key="1">
    <source>
        <dbReference type="EMBL" id="RXH95074.1"/>
    </source>
</evidence>
<reference evidence="1 2" key="1">
    <citation type="submission" date="2018-10" db="EMBL/GenBank/DDBJ databases">
        <title>A high-quality apple genome assembly.</title>
        <authorList>
            <person name="Hu J."/>
        </authorList>
    </citation>
    <scope>NUCLEOTIDE SEQUENCE [LARGE SCALE GENOMIC DNA]</scope>
    <source>
        <strain evidence="2">cv. HFTH1</strain>
        <tissue evidence="1">Young leaf</tissue>
    </source>
</reference>
<dbReference type="Proteomes" id="UP000290289">
    <property type="component" value="Chromosome 7"/>
</dbReference>
<comment type="caution">
    <text evidence="1">The sequence shown here is derived from an EMBL/GenBank/DDBJ whole genome shotgun (WGS) entry which is preliminary data.</text>
</comment>
<gene>
    <name evidence="1" type="ORF">DVH24_024758</name>
</gene>
<keyword evidence="2" id="KW-1185">Reference proteome</keyword>
<organism evidence="1 2">
    <name type="scientific">Malus domestica</name>
    <name type="common">Apple</name>
    <name type="synonym">Pyrus malus</name>
    <dbReference type="NCBI Taxonomy" id="3750"/>
    <lineage>
        <taxon>Eukaryota</taxon>
        <taxon>Viridiplantae</taxon>
        <taxon>Streptophyta</taxon>
        <taxon>Embryophyta</taxon>
        <taxon>Tracheophyta</taxon>
        <taxon>Spermatophyta</taxon>
        <taxon>Magnoliopsida</taxon>
        <taxon>eudicotyledons</taxon>
        <taxon>Gunneridae</taxon>
        <taxon>Pentapetalae</taxon>
        <taxon>rosids</taxon>
        <taxon>fabids</taxon>
        <taxon>Rosales</taxon>
        <taxon>Rosaceae</taxon>
        <taxon>Amygdaloideae</taxon>
        <taxon>Maleae</taxon>
        <taxon>Malus</taxon>
    </lineage>
</organism>
<dbReference type="EMBL" id="RDQH01000333">
    <property type="protein sequence ID" value="RXH95074.1"/>
    <property type="molecule type" value="Genomic_DNA"/>
</dbReference>
<accession>A0A498JMG6</accession>
<dbReference type="AlphaFoldDB" id="A0A498JMG6"/>
<proteinExistence type="predicted"/>
<name>A0A498JMG6_MALDO</name>
<sequence>MAIAIASDGAFIALVDDLLITAAAGIPLKILKRGNNNLHQITCLLENQLISLSTSSASNVYMIKGRTQCTRFPLYAWSGRGECRLALPPFMERLLPSLEPETYRSWAKALDIAPSTTSSNVYMIFIKNYKRRKIG</sequence>
<evidence type="ECO:0000313" key="2">
    <source>
        <dbReference type="Proteomes" id="UP000290289"/>
    </source>
</evidence>